<keyword evidence="3" id="KW-1185">Reference proteome</keyword>
<evidence type="ECO:0000313" key="2">
    <source>
        <dbReference type="EMBL" id="VXD22535.1"/>
    </source>
</evidence>
<gene>
    <name evidence="2" type="ORF">PL9631_660096</name>
</gene>
<dbReference type="AlphaFoldDB" id="A0A7Z9BUI2"/>
<dbReference type="InterPro" id="IPR011250">
    <property type="entry name" value="OMP/PagP_B-barrel"/>
</dbReference>
<name>A0A7Z9BUI2_9CYAN</name>
<accession>A0A7Z9BUI2</accession>
<evidence type="ECO:0000256" key="1">
    <source>
        <dbReference type="SAM" id="SignalP"/>
    </source>
</evidence>
<evidence type="ECO:0000313" key="3">
    <source>
        <dbReference type="Proteomes" id="UP000182190"/>
    </source>
</evidence>
<proteinExistence type="predicted"/>
<feature type="chain" id="PRO_5031170795" evidence="1">
    <location>
        <begin position="23"/>
        <end position="499"/>
    </location>
</feature>
<dbReference type="RefSeq" id="WP_083620658.1">
    <property type="nucleotide sequence ID" value="NZ_LR735015.1"/>
</dbReference>
<reference evidence="2" key="1">
    <citation type="submission" date="2019-10" db="EMBL/GenBank/DDBJ databases">
        <authorList>
            <consortium name="Genoscope - CEA"/>
            <person name="William W."/>
        </authorList>
    </citation>
    <scope>NUCLEOTIDE SEQUENCE [LARGE SCALE GENOMIC DNA]</scope>
    <source>
        <strain evidence="2">BBR_PRJEB10994</strain>
    </source>
</reference>
<dbReference type="EMBL" id="CZCS02000208">
    <property type="protein sequence ID" value="VXD22535.1"/>
    <property type="molecule type" value="Genomic_DNA"/>
</dbReference>
<keyword evidence="1" id="KW-0732">Signal</keyword>
<protein>
    <submittedName>
        <fullName evidence="2">Uncharacterized protein</fullName>
    </submittedName>
</protein>
<organism evidence="2 3">
    <name type="scientific">Planktothrix paucivesiculata PCC 9631</name>
    <dbReference type="NCBI Taxonomy" id="671071"/>
    <lineage>
        <taxon>Bacteria</taxon>
        <taxon>Bacillati</taxon>
        <taxon>Cyanobacteriota</taxon>
        <taxon>Cyanophyceae</taxon>
        <taxon>Oscillatoriophycideae</taxon>
        <taxon>Oscillatoriales</taxon>
        <taxon>Microcoleaceae</taxon>
        <taxon>Planktothrix</taxon>
    </lineage>
</organism>
<dbReference type="OrthoDB" id="439102at2"/>
<dbReference type="SUPFAM" id="SSF56925">
    <property type="entry name" value="OMPA-like"/>
    <property type="match status" value="1"/>
</dbReference>
<feature type="signal peptide" evidence="1">
    <location>
        <begin position="1"/>
        <end position="22"/>
    </location>
</feature>
<comment type="caution">
    <text evidence="2">The sequence shown here is derived from an EMBL/GenBank/DDBJ whole genome shotgun (WGS) entry which is preliminary data.</text>
</comment>
<dbReference type="Proteomes" id="UP000182190">
    <property type="component" value="Unassembled WGS sequence"/>
</dbReference>
<sequence>MKSALTSCFSLLTFLVVTPTWASSVNLDSDQKLSSVFSEDQHQFLIDSDLHFSVDQSSVELNPVPVEKIAIAAFSPSQQFTAQNAEDFKLSHMNSNFLNSSINAADLQLDQLRENHEILSKNPIPNVSNLEENTLSQNPINLEQIVNEALAEDSQSSTPKGEQPQSSNGWRFEVEPMLFVPFNIDGYAIVGEGASVNRVVLVDLITAEITNRILNKLPQDLIEQAVDRVLERLPFDRSNTRLEDRIAQEVRERLQQRGQDLTERLETQIREGVQTIVDRVPPGQVPVEVDFNFGLGKILEFDKILELGTRLEAWNGDIGLIFQGVYTELGLTEKGSEIDIDFNTELLIAEVSLAWHLGTLPLRAVKDPSKPSPVYPSLDFEVYGGTRFGYLNTDFSFDPGPDINYRPDWFDPSFGAQIKLNLADNLAITTRGGTAITGGSEALANWDLLIGLDWQVSRDLTLSAGYRLYQLKVEKEGDFGTSTVKMTSQGMRLGLGWSF</sequence>